<evidence type="ECO:0000259" key="4">
    <source>
        <dbReference type="PROSITE" id="PS51820"/>
    </source>
</evidence>
<dbReference type="Pfam" id="PF13802">
    <property type="entry name" value="Gal_mutarotas_2"/>
    <property type="match status" value="1"/>
</dbReference>
<dbReference type="Pfam" id="PF01055">
    <property type="entry name" value="Glyco_hydro_31_2nd"/>
    <property type="match status" value="1"/>
</dbReference>
<dbReference type="InterPro" id="IPR025887">
    <property type="entry name" value="Glyco_hydro_31_N_dom"/>
</dbReference>
<dbReference type="PROSITE" id="PS51820">
    <property type="entry name" value="PA14"/>
    <property type="match status" value="1"/>
</dbReference>
<accession>A0A5C8J3B9</accession>
<comment type="caution">
    <text evidence="5">The sequence shown here is derived from an EMBL/GenBank/DDBJ whole genome shotgun (WGS) entry which is preliminary data.</text>
</comment>
<organism evidence="5 6">
    <name type="scientific">Pontibacter qinzhouensis</name>
    <dbReference type="NCBI Taxonomy" id="2603253"/>
    <lineage>
        <taxon>Bacteria</taxon>
        <taxon>Pseudomonadati</taxon>
        <taxon>Bacteroidota</taxon>
        <taxon>Cytophagia</taxon>
        <taxon>Cytophagales</taxon>
        <taxon>Hymenobacteraceae</taxon>
        <taxon>Pontibacter</taxon>
    </lineage>
</organism>
<keyword evidence="2" id="KW-0378">Hydrolase</keyword>
<dbReference type="Proteomes" id="UP000321926">
    <property type="component" value="Unassembled WGS sequence"/>
</dbReference>
<dbReference type="InterPro" id="IPR017853">
    <property type="entry name" value="GH"/>
</dbReference>
<dbReference type="SUPFAM" id="SSF74650">
    <property type="entry name" value="Galactose mutarotase-like"/>
    <property type="match status" value="1"/>
</dbReference>
<dbReference type="SMART" id="SM00758">
    <property type="entry name" value="PA14"/>
    <property type="match status" value="1"/>
</dbReference>
<evidence type="ECO:0000256" key="1">
    <source>
        <dbReference type="ARBA" id="ARBA00007806"/>
    </source>
</evidence>
<dbReference type="OrthoDB" id="176168at2"/>
<dbReference type="Gene3D" id="2.60.40.1180">
    <property type="entry name" value="Golgi alpha-mannosidase II"/>
    <property type="match status" value="1"/>
</dbReference>
<keyword evidence="3" id="KW-0732">Signal</keyword>
<feature type="chain" id="PRO_5022977206" evidence="3">
    <location>
        <begin position="22"/>
        <end position="838"/>
    </location>
</feature>
<dbReference type="InterPro" id="IPR037524">
    <property type="entry name" value="PA14/GLEYA"/>
</dbReference>
<keyword evidence="6" id="KW-1185">Reference proteome</keyword>
<dbReference type="PANTHER" id="PTHR43863">
    <property type="entry name" value="HYDROLASE, PUTATIVE (AFU_ORTHOLOGUE AFUA_1G03140)-RELATED"/>
    <property type="match status" value="1"/>
</dbReference>
<dbReference type="GO" id="GO:0030246">
    <property type="term" value="F:carbohydrate binding"/>
    <property type="evidence" value="ECO:0007669"/>
    <property type="project" value="InterPro"/>
</dbReference>
<evidence type="ECO:0000313" key="6">
    <source>
        <dbReference type="Proteomes" id="UP000321926"/>
    </source>
</evidence>
<dbReference type="SUPFAM" id="SSF56988">
    <property type="entry name" value="Anthrax protective antigen"/>
    <property type="match status" value="1"/>
</dbReference>
<reference evidence="5 6" key="1">
    <citation type="submission" date="2019-08" db="EMBL/GenBank/DDBJ databases">
        <authorList>
            <person name="Shi S."/>
        </authorList>
    </citation>
    <scope>NUCLEOTIDE SEQUENCE [LARGE SCALE GENOMIC DNA]</scope>
    <source>
        <strain evidence="5 6">GY10130</strain>
    </source>
</reference>
<dbReference type="InterPro" id="IPR051816">
    <property type="entry name" value="Glycosyl_Hydrolase_31"/>
</dbReference>
<dbReference type="GO" id="GO:0004553">
    <property type="term" value="F:hydrolase activity, hydrolyzing O-glycosyl compounds"/>
    <property type="evidence" value="ECO:0007669"/>
    <property type="project" value="InterPro"/>
</dbReference>
<name>A0A5C8J3B9_9BACT</name>
<evidence type="ECO:0000313" key="5">
    <source>
        <dbReference type="EMBL" id="TXK28594.1"/>
    </source>
</evidence>
<evidence type="ECO:0000256" key="2">
    <source>
        <dbReference type="RuleBase" id="RU361185"/>
    </source>
</evidence>
<dbReference type="InterPro" id="IPR013780">
    <property type="entry name" value="Glyco_hydro_b"/>
</dbReference>
<dbReference type="InterPro" id="IPR000322">
    <property type="entry name" value="Glyco_hydro_31_TIM"/>
</dbReference>
<dbReference type="InterPro" id="IPR011013">
    <property type="entry name" value="Gal_mutarotase_sf_dom"/>
</dbReference>
<gene>
    <name evidence="5" type="ORF">FVR03_20655</name>
</gene>
<dbReference type="EMBL" id="VRTY01000110">
    <property type="protein sequence ID" value="TXK28594.1"/>
    <property type="molecule type" value="Genomic_DNA"/>
</dbReference>
<dbReference type="Gene3D" id="3.20.20.80">
    <property type="entry name" value="Glycosidases"/>
    <property type="match status" value="1"/>
</dbReference>
<dbReference type="InterPro" id="IPR048395">
    <property type="entry name" value="Glyco_hydro_31_C"/>
</dbReference>
<proteinExistence type="inferred from homology"/>
<feature type="non-terminal residue" evidence="5">
    <location>
        <position position="838"/>
    </location>
</feature>
<keyword evidence="2" id="KW-0326">Glycosidase</keyword>
<dbReference type="CDD" id="cd14752">
    <property type="entry name" value="GH31_N"/>
    <property type="match status" value="1"/>
</dbReference>
<dbReference type="SUPFAM" id="SSF51445">
    <property type="entry name" value="(Trans)glycosidases"/>
    <property type="match status" value="1"/>
</dbReference>
<feature type="domain" description="PA14" evidence="4">
    <location>
        <begin position="227"/>
        <end position="370"/>
    </location>
</feature>
<dbReference type="Pfam" id="PF07691">
    <property type="entry name" value="PA14"/>
    <property type="match status" value="1"/>
</dbReference>
<sequence>MKMKYTILAILVLALSSFRDPAVLSYQKMADGVVVKLNKEQAGDSQYVKIRVISDKIIQVIATPDTELGEPKSLMVIGDLKPTSTWELKENKESLTVQTKELRVEVSGSTGEVTFFDKNGQEILKEANNGRQTFTGVTYGTTPTYQLHKSFQVADDEAFYGLGQHQAGLMNYRGWQVDLTQYNSVAAVPFMVSSKNYGILWDNNSITKFGDVRPYRQLSALTLYGKDQKPGALTATYISDDKAGKAPIVRPEKEIYYEFLQQQQDFPEGYSLQGGKVLWEGAIQSDETGTHRFLMPGSGYVKVWLDNKLLLDRWREAWNPGFSVFKHDLKKGQKHSLKIEWLPDGGQSYIALRYLPPIPADEKNKVAFASEGGDELNYYFVYGENLDEVVSGYRKLTGKAQIMPKWAMGFWQSRERYKTQDELLSVAQEFRKRQIPIDNIVLDWSYWEEDQWGSQQFDKKRFPDAEGMINKLHDQNLKLMISVWPKFYEGIENYKLFDSKGLLYKASIEQGVKDWIGEGYVSTFYDAFNPEGRELFWQLLKKNLHSKGIDAWWLDATEPDILSNTTIEHRKQLMGPTFLGPSEKFFNAYPLMNAKAIYEGQRQDFPEKRVFILTRSAFGGLQRYGAAIWSGDIASTFEELGRQIPAGLNASLSGIPYWTTDIGGFFVEDKYDRPAPKGDALEEWRELNARWYQYGTFTPLYRSHGQTPHREVFNIAPENHKAYQSIVYYNKLRYRLMPYIYSLTGQIYHQDGTLMRALVMDFGQDKKVQNIGDQFMFGPSLLINPVYERHATSRSMYLPAGSGWYNLNDGRYQQGGQQITAAAPYETMPIFVKAGAIV</sequence>
<dbReference type="InterPro" id="IPR011658">
    <property type="entry name" value="PA14_dom"/>
</dbReference>
<protein>
    <submittedName>
        <fullName evidence="5">DUF4968 domain-containing protein</fullName>
    </submittedName>
</protein>
<dbReference type="Gene3D" id="2.60.120.380">
    <property type="match status" value="1"/>
</dbReference>
<feature type="signal peptide" evidence="3">
    <location>
        <begin position="1"/>
        <end position="21"/>
    </location>
</feature>
<evidence type="ECO:0000256" key="3">
    <source>
        <dbReference type="SAM" id="SignalP"/>
    </source>
</evidence>
<dbReference type="PANTHER" id="PTHR43863:SF2">
    <property type="entry name" value="MALTASE-GLUCOAMYLASE"/>
    <property type="match status" value="1"/>
</dbReference>
<dbReference type="GO" id="GO:0005975">
    <property type="term" value="P:carbohydrate metabolic process"/>
    <property type="evidence" value="ECO:0007669"/>
    <property type="project" value="InterPro"/>
</dbReference>
<comment type="similarity">
    <text evidence="1 2">Belongs to the glycosyl hydrolase 31 family.</text>
</comment>
<dbReference type="CDD" id="cd06591">
    <property type="entry name" value="GH31_xylosidase_XylS"/>
    <property type="match status" value="1"/>
</dbReference>
<dbReference type="SUPFAM" id="SSF51011">
    <property type="entry name" value="Glycosyl hydrolase domain"/>
    <property type="match status" value="1"/>
</dbReference>
<dbReference type="Gene3D" id="2.60.40.1760">
    <property type="entry name" value="glycosyl hydrolase (family 31)"/>
    <property type="match status" value="1"/>
</dbReference>
<dbReference type="AlphaFoldDB" id="A0A5C8J3B9"/>
<dbReference type="Pfam" id="PF21365">
    <property type="entry name" value="Glyco_hydro_31_3rd"/>
    <property type="match status" value="1"/>
</dbReference>